<sequence length="579" mass="63871">MIDRSTKRQIKMVAKVLLATSFFVAFFFVSYNYGKAAQKEFGHFFGGLGMFLFGMTFMSAAMQRIAGDRLRAIIASLTSTPWRGLLTGAGVTAVIQSSSATTVMVVGFVNAGMMTLLQAIGVILGANIGTTMTAQLMAFKLEDLAWPLLFLGTLMMMLGKSKSNRSWGECLVGFALLFMGMAFMGDSLKAYREHELFKRTFVVLSSNRLFGVLAGLVVTLIVQSSSATVGLTMGLMAAGAFGDDPRAAQLAAVPIIFGDNIGTTITAILASIGTSTNAKRAAVAHSLFNIFGTILFLPLLEPFVTLVSWTSADPVRQVANSHTLFNVINALLILPFVDWLRRAVEWVVPEPPGADSTPVPTLDKRLLATPFVALEQATTQAETLLRAVERKLGRICEFLELSPIDLDDCYTLRASIKTGVSRMHQIADDLQQFLVRLSASNIGERQLRHATALLHQVRDLDIMAGQIHNFVEQIEEHYESGQTIPPEQIQEIRVGIGHCLEVVNRFHQRLRLGKAEAEWIRTRIRDYVLLESEIHRQHFARMQKQTSASLAQVLHLTLLSGIRSMLRNLDYLAIHSERP</sequence>
<protein>
    <submittedName>
        <fullName evidence="7">Sodium-dependent phosphate transporter</fullName>
    </submittedName>
</protein>
<dbReference type="PANTHER" id="PTHR10010:SF46">
    <property type="entry name" value="SODIUM-DEPENDENT PHOSPHATE TRANSPORT PROTEIN 2B"/>
    <property type="match status" value="1"/>
</dbReference>
<dbReference type="GO" id="GO:0005436">
    <property type="term" value="F:sodium:phosphate symporter activity"/>
    <property type="evidence" value="ECO:0007669"/>
    <property type="project" value="InterPro"/>
</dbReference>
<proteinExistence type="predicted"/>
<evidence type="ECO:0000256" key="2">
    <source>
        <dbReference type="ARBA" id="ARBA00022475"/>
    </source>
</evidence>
<gene>
    <name evidence="7" type="ORF">OZSIB_3352</name>
</gene>
<dbReference type="InterPro" id="IPR003841">
    <property type="entry name" value="Na/Pi_transpt"/>
</dbReference>
<reference evidence="7 8" key="1">
    <citation type="submission" date="2018-05" db="EMBL/GenBank/DDBJ databases">
        <title>A metagenomic window into the 2 km-deep terrestrial subsurface aquifer revealed taxonomically and functionally diverse microbial community comprising novel uncultured bacterial lineages.</title>
        <authorList>
            <person name="Kadnikov V.V."/>
            <person name="Mardanov A.V."/>
            <person name="Beletsky A.V."/>
            <person name="Banks D."/>
            <person name="Pimenov N.V."/>
            <person name="Frank Y.A."/>
            <person name="Karnachuk O.V."/>
            <person name="Ravin N.V."/>
        </authorList>
    </citation>
    <scope>NUCLEOTIDE SEQUENCE [LARGE SCALE GENOMIC DNA]</scope>
    <source>
        <strain evidence="7">BY5</strain>
    </source>
</reference>
<dbReference type="AlphaFoldDB" id="A0A367ZD38"/>
<evidence type="ECO:0000256" key="3">
    <source>
        <dbReference type="ARBA" id="ARBA00022692"/>
    </source>
</evidence>
<feature type="transmembrane region" description="Helical" evidence="6">
    <location>
        <begin position="107"/>
        <end position="129"/>
    </location>
</feature>
<keyword evidence="5 6" id="KW-0472">Membrane</keyword>
<dbReference type="GO" id="GO:0044341">
    <property type="term" value="P:sodium-dependent phosphate transport"/>
    <property type="evidence" value="ECO:0007669"/>
    <property type="project" value="InterPro"/>
</dbReference>
<dbReference type="NCBIfam" id="TIGR00704">
    <property type="entry name" value="NaPi_cotrn_rel"/>
    <property type="match status" value="1"/>
</dbReference>
<evidence type="ECO:0000256" key="5">
    <source>
        <dbReference type="ARBA" id="ARBA00023136"/>
    </source>
</evidence>
<evidence type="ECO:0000313" key="7">
    <source>
        <dbReference type="EMBL" id="RCK76005.1"/>
    </source>
</evidence>
<evidence type="ECO:0000256" key="6">
    <source>
        <dbReference type="SAM" id="Phobius"/>
    </source>
</evidence>
<dbReference type="GO" id="GO:0005886">
    <property type="term" value="C:plasma membrane"/>
    <property type="evidence" value="ECO:0007669"/>
    <property type="project" value="UniProtKB-SubCell"/>
</dbReference>
<keyword evidence="2" id="KW-1003">Cell membrane</keyword>
<dbReference type="InterPro" id="IPR004633">
    <property type="entry name" value="NaPi_cotrn-rel/YqeW-like"/>
</dbReference>
<keyword evidence="4 6" id="KW-1133">Transmembrane helix</keyword>
<comment type="subcellular location">
    <subcellularLocation>
        <location evidence="1">Cell membrane</location>
        <topology evidence="1">Multi-pass membrane protein</topology>
    </subcellularLocation>
</comment>
<feature type="transmembrane region" description="Helical" evidence="6">
    <location>
        <begin position="171"/>
        <end position="188"/>
    </location>
</feature>
<dbReference type="NCBIfam" id="NF037997">
    <property type="entry name" value="Na_Pi_symport"/>
    <property type="match status" value="1"/>
</dbReference>
<evidence type="ECO:0000256" key="1">
    <source>
        <dbReference type="ARBA" id="ARBA00004651"/>
    </source>
</evidence>
<dbReference type="PANTHER" id="PTHR10010">
    <property type="entry name" value="SOLUTE CARRIER FAMILY 34 SODIUM PHOSPHATE , MEMBER 2-RELATED"/>
    <property type="match status" value="1"/>
</dbReference>
<feature type="transmembrane region" description="Helical" evidence="6">
    <location>
        <begin position="12"/>
        <end position="29"/>
    </location>
</feature>
<dbReference type="Gene3D" id="1.20.58.220">
    <property type="entry name" value="Phosphate transport system protein phou homolog 2, domain 2"/>
    <property type="match status" value="1"/>
</dbReference>
<feature type="transmembrane region" description="Helical" evidence="6">
    <location>
        <begin position="247"/>
        <end position="270"/>
    </location>
</feature>
<feature type="transmembrane region" description="Helical" evidence="6">
    <location>
        <begin position="41"/>
        <end position="61"/>
    </location>
</feature>
<feature type="transmembrane region" description="Helical" evidence="6">
    <location>
        <begin position="209"/>
        <end position="241"/>
    </location>
</feature>
<comment type="caution">
    <text evidence="7">The sequence shown here is derived from an EMBL/GenBank/DDBJ whole genome shotgun (WGS) entry which is preliminary data.</text>
</comment>
<evidence type="ECO:0000313" key="8">
    <source>
        <dbReference type="Proteomes" id="UP000252355"/>
    </source>
</evidence>
<keyword evidence="3 6" id="KW-0812">Transmembrane</keyword>
<dbReference type="SUPFAM" id="SSF109755">
    <property type="entry name" value="PhoU-like"/>
    <property type="match status" value="1"/>
</dbReference>
<organism evidence="7 8">
    <name type="scientific">Candidatus Ozemobacter sibiricus</name>
    <dbReference type="NCBI Taxonomy" id="2268124"/>
    <lineage>
        <taxon>Bacteria</taxon>
        <taxon>Candidatus Ozemobacteria</taxon>
        <taxon>Candidatus Ozemobacterales</taxon>
        <taxon>Candidatus Ozemobacteraceae</taxon>
        <taxon>Candidatus Ozemobacter</taxon>
    </lineage>
</organism>
<accession>A0A367ZD38</accession>
<dbReference type="Pfam" id="PF02690">
    <property type="entry name" value="Na_Pi_cotrans"/>
    <property type="match status" value="1"/>
</dbReference>
<feature type="transmembrane region" description="Helical" evidence="6">
    <location>
        <begin position="282"/>
        <end position="300"/>
    </location>
</feature>
<dbReference type="EMBL" id="QOQW01000036">
    <property type="protein sequence ID" value="RCK76005.1"/>
    <property type="molecule type" value="Genomic_DNA"/>
</dbReference>
<evidence type="ECO:0000256" key="4">
    <source>
        <dbReference type="ARBA" id="ARBA00022989"/>
    </source>
</evidence>
<dbReference type="Proteomes" id="UP000252355">
    <property type="component" value="Unassembled WGS sequence"/>
</dbReference>
<name>A0A367ZD38_9BACT</name>
<dbReference type="InterPro" id="IPR038078">
    <property type="entry name" value="PhoU-like_sf"/>
</dbReference>